<proteinExistence type="predicted"/>
<feature type="compositionally biased region" description="Low complexity" evidence="1">
    <location>
        <begin position="36"/>
        <end position="52"/>
    </location>
</feature>
<organism evidence="2 3">
    <name type="scientific">Streptomyces violaceoruber</name>
    <dbReference type="NCBI Taxonomy" id="1935"/>
    <lineage>
        <taxon>Bacteria</taxon>
        <taxon>Bacillati</taxon>
        <taxon>Actinomycetota</taxon>
        <taxon>Actinomycetes</taxon>
        <taxon>Kitasatosporales</taxon>
        <taxon>Streptomycetaceae</taxon>
        <taxon>Streptomyces</taxon>
        <taxon>Streptomyces violaceoruber group</taxon>
    </lineage>
</organism>
<feature type="region of interest" description="Disordered" evidence="1">
    <location>
        <begin position="21"/>
        <end position="70"/>
    </location>
</feature>
<dbReference type="KEGG" id="svu:B1H20_20655"/>
<evidence type="ECO:0000256" key="1">
    <source>
        <dbReference type="SAM" id="MobiDB-lite"/>
    </source>
</evidence>
<reference evidence="2 3" key="1">
    <citation type="submission" date="2017-03" db="EMBL/GenBank/DDBJ databases">
        <title>Complete Genome Sequence of a natural compounds producer, Streptomyces violaceus S21.</title>
        <authorList>
            <person name="Zhong C."/>
            <person name="Zhao Z."/>
            <person name="Fu J."/>
            <person name="Zong G."/>
            <person name="Qin R."/>
            <person name="Cao G."/>
        </authorList>
    </citation>
    <scope>NUCLEOTIDE SEQUENCE [LARGE SCALE GENOMIC DNA]</scope>
    <source>
        <strain evidence="2 3">S21</strain>
    </source>
</reference>
<dbReference type="EMBL" id="CP020570">
    <property type="protein sequence ID" value="ARF63514.1"/>
    <property type="molecule type" value="Genomic_DNA"/>
</dbReference>
<protein>
    <submittedName>
        <fullName evidence="2">Uncharacterized protein</fullName>
    </submittedName>
</protein>
<gene>
    <name evidence="2" type="ORF">B1H20_20655</name>
</gene>
<name>A0A1V0UE50_STRVN</name>
<evidence type="ECO:0000313" key="2">
    <source>
        <dbReference type="EMBL" id="ARF63514.1"/>
    </source>
</evidence>
<accession>A0A1V0UE50</accession>
<dbReference type="AlphaFoldDB" id="A0A1V0UE50"/>
<evidence type="ECO:0000313" key="3">
    <source>
        <dbReference type="Proteomes" id="UP000192445"/>
    </source>
</evidence>
<dbReference type="Proteomes" id="UP000192445">
    <property type="component" value="Chromosome"/>
</dbReference>
<sequence>MVHTVRRTLRGIEQECAETARNTLRAGPAHLPREPSPGTGAAAQAAPGSPGSRTTRIPRRVPEPGPDSTR</sequence>